<name>B8FXQ4_DESHD</name>
<dbReference type="RefSeq" id="WP_015945374.1">
    <property type="nucleotide sequence ID" value="NC_011830.1"/>
</dbReference>
<dbReference type="HOGENOM" id="CLU_044962_0_2_9"/>
<dbReference type="Pfam" id="PF07751">
    <property type="entry name" value="Abi_2"/>
    <property type="match status" value="1"/>
</dbReference>
<dbReference type="PIRSF" id="PIRSF034934">
    <property type="entry name" value="AbiF_AbiD"/>
    <property type="match status" value="1"/>
</dbReference>
<sequence>MKPFQTYRQQIKILRARGLSITGERAIKILERENYYNVVNGYKNLFLKVDKEGKFIEPEEFIDGASFDEIYKLYLFDRELRNILLKYLLQFENSIKTKLSYRFSEKFKKPHAYLQMHNYSNKPDQLERILKLIATLSTLISKNSDRNNSLKHYLDNHGGIPLWVLVGYLTIGNISNFYMVLDDSLKDLIAKDFSKEFKKSYKQQLQISSATLEDVLKAANLFRNVCAHEERMYNFKLYKAPRSRHNSNLLSIPTPHLEGTVFTMVAFLKLVLPKRDHKELLINLRNLFLKYQANFNSIPFDQVLMKMGFPQEWESYF</sequence>
<evidence type="ECO:0000313" key="1">
    <source>
        <dbReference type="EMBL" id="ACL22655.1"/>
    </source>
</evidence>
<accession>B8FXQ4</accession>
<dbReference type="InterPro" id="IPR011664">
    <property type="entry name" value="Abi_system_AbiD/AbiF-like"/>
</dbReference>
<organism evidence="1 2">
    <name type="scientific">Desulfitobacterium hafniense (strain DSM 10664 / DCB-2)</name>
    <dbReference type="NCBI Taxonomy" id="272564"/>
    <lineage>
        <taxon>Bacteria</taxon>
        <taxon>Bacillati</taxon>
        <taxon>Bacillota</taxon>
        <taxon>Clostridia</taxon>
        <taxon>Eubacteriales</taxon>
        <taxon>Desulfitobacteriaceae</taxon>
        <taxon>Desulfitobacterium</taxon>
    </lineage>
</organism>
<protein>
    <submittedName>
        <fullName evidence="1">Abi family protein</fullName>
    </submittedName>
</protein>
<dbReference type="AlphaFoldDB" id="B8FXQ4"/>
<proteinExistence type="predicted"/>
<evidence type="ECO:0000313" key="2">
    <source>
        <dbReference type="Proteomes" id="UP000007726"/>
    </source>
</evidence>
<reference evidence="1 2" key="1">
    <citation type="journal article" date="2012" name="BMC Microbiol.">
        <title>Genome sequence of Desulfitobacterium hafniense DCB-2, a Gram-positive anaerobe capable of dehalogenation and metal reduction.</title>
        <authorList>
            <person name="Kim S.H."/>
            <person name="Harzman C."/>
            <person name="Davis J.K."/>
            <person name="Hutcheson R."/>
            <person name="Broderick J.B."/>
            <person name="Marsh T.L."/>
            <person name="Tiedje J.M."/>
        </authorList>
    </citation>
    <scope>NUCLEOTIDE SEQUENCE [LARGE SCALE GENOMIC DNA]</scope>
    <source>
        <strain evidence="2">DSM 10664 / DCB-2</strain>
    </source>
</reference>
<gene>
    <name evidence="1" type="ordered locus">Dhaf_4658</name>
</gene>
<dbReference type="InterPro" id="IPR017034">
    <property type="entry name" value="Abi_system_AbiD/AbiF"/>
</dbReference>
<dbReference type="EMBL" id="CP001336">
    <property type="protein sequence ID" value="ACL22655.1"/>
    <property type="molecule type" value="Genomic_DNA"/>
</dbReference>
<dbReference type="Proteomes" id="UP000007726">
    <property type="component" value="Chromosome"/>
</dbReference>
<dbReference type="KEGG" id="dhd:Dhaf_4658"/>